<evidence type="ECO:0000256" key="1">
    <source>
        <dbReference type="ARBA" id="ARBA00004141"/>
    </source>
</evidence>
<dbReference type="HOGENOM" id="CLU_1887901_0_0_1"/>
<feature type="transmembrane region" description="Helical" evidence="10">
    <location>
        <begin position="80"/>
        <end position="102"/>
    </location>
</feature>
<dbReference type="PANTHER" id="PTHR19139">
    <property type="entry name" value="AQUAPORIN TRANSPORTER"/>
    <property type="match status" value="1"/>
</dbReference>
<dbReference type="SUPFAM" id="SSF81338">
    <property type="entry name" value="Aquaporin-like"/>
    <property type="match status" value="1"/>
</dbReference>
<proteinExistence type="inferred from homology"/>
<dbReference type="Gene3D" id="1.20.1080.10">
    <property type="entry name" value="Glycerol uptake facilitator protein"/>
    <property type="match status" value="1"/>
</dbReference>
<feature type="transmembrane region" description="Helical" evidence="10">
    <location>
        <begin position="21"/>
        <end position="42"/>
    </location>
</feature>
<dbReference type="AlphaFoldDB" id="B4GAN1"/>
<dbReference type="InterPro" id="IPR023271">
    <property type="entry name" value="Aquaporin-like"/>
</dbReference>
<dbReference type="EMBL" id="CH479181">
    <property type="protein sequence ID" value="EDW31983.1"/>
    <property type="molecule type" value="Genomic_DNA"/>
</dbReference>
<dbReference type="PANTHER" id="PTHR19139:SF291">
    <property type="entry name" value="AQUAPORIN"/>
    <property type="match status" value="1"/>
</dbReference>
<feature type="transmembrane region" description="Helical" evidence="10">
    <location>
        <begin position="108"/>
        <end position="129"/>
    </location>
</feature>
<keyword evidence="12" id="KW-1185">Reference proteome</keyword>
<protein>
    <submittedName>
        <fullName evidence="11">GL10680</fullName>
    </submittedName>
</protein>
<evidence type="ECO:0000256" key="7">
    <source>
        <dbReference type="ARBA" id="ARBA00022989"/>
    </source>
</evidence>
<accession>B4GAN1</accession>
<dbReference type="Pfam" id="PF00230">
    <property type="entry name" value="MIP"/>
    <property type="match status" value="1"/>
</dbReference>
<gene>
    <name evidence="11" type="primary">Dper\GL10680</name>
    <name evidence="11" type="ORF">Dper_GL10680</name>
</gene>
<evidence type="ECO:0000256" key="3">
    <source>
        <dbReference type="ARBA" id="ARBA00011881"/>
    </source>
</evidence>
<feature type="transmembrane region" description="Helical" evidence="10">
    <location>
        <begin position="48"/>
        <end position="68"/>
    </location>
</feature>
<name>B4GAN1_DROPE</name>
<evidence type="ECO:0000313" key="11">
    <source>
        <dbReference type="EMBL" id="EDW31983.1"/>
    </source>
</evidence>
<keyword evidence="8 10" id="KW-0472">Membrane</keyword>
<keyword evidence="4 9" id="KW-0813">Transport</keyword>
<evidence type="ECO:0000256" key="10">
    <source>
        <dbReference type="SAM" id="Phobius"/>
    </source>
</evidence>
<keyword evidence="5 9" id="KW-0812">Transmembrane</keyword>
<evidence type="ECO:0000256" key="5">
    <source>
        <dbReference type="ARBA" id="ARBA00022692"/>
    </source>
</evidence>
<keyword evidence="6" id="KW-0677">Repeat</keyword>
<keyword evidence="7 10" id="KW-1133">Transmembrane helix</keyword>
<reference evidence="11 12" key="1">
    <citation type="journal article" date="2007" name="Nature">
        <title>Evolution of genes and genomes on the Drosophila phylogeny.</title>
        <authorList>
            <consortium name="Drosophila 12 Genomes Consortium"/>
            <person name="Clark A.G."/>
            <person name="Eisen M.B."/>
            <person name="Smith D.R."/>
            <person name="Bergman C.M."/>
            <person name="Oliver B."/>
            <person name="Markow T.A."/>
            <person name="Kaufman T.C."/>
            <person name="Kellis M."/>
            <person name="Gelbart W."/>
            <person name="Iyer V.N."/>
            <person name="Pollard D.A."/>
            <person name="Sackton T.B."/>
            <person name="Larracuente A.M."/>
            <person name="Singh N.D."/>
            <person name="Abad J.P."/>
            <person name="Abt D.N."/>
            <person name="Adryan B."/>
            <person name="Aguade M."/>
            <person name="Akashi H."/>
            <person name="Anderson W.W."/>
            <person name="Aquadro C.F."/>
            <person name="Ardell D.H."/>
            <person name="Arguello R."/>
            <person name="Artieri C.G."/>
            <person name="Barbash D.A."/>
            <person name="Barker D."/>
            <person name="Barsanti P."/>
            <person name="Batterham P."/>
            <person name="Batzoglou S."/>
            <person name="Begun D."/>
            <person name="Bhutkar A."/>
            <person name="Blanco E."/>
            <person name="Bosak S.A."/>
            <person name="Bradley R.K."/>
            <person name="Brand A.D."/>
            <person name="Brent M.R."/>
            <person name="Brooks A.N."/>
            <person name="Brown R.H."/>
            <person name="Butlin R.K."/>
            <person name="Caggese C."/>
            <person name="Calvi B.R."/>
            <person name="Bernardo de Carvalho A."/>
            <person name="Caspi A."/>
            <person name="Castrezana S."/>
            <person name="Celniker S.E."/>
            <person name="Chang J.L."/>
            <person name="Chapple C."/>
            <person name="Chatterji S."/>
            <person name="Chinwalla A."/>
            <person name="Civetta A."/>
            <person name="Clifton S.W."/>
            <person name="Comeron J.M."/>
            <person name="Costello J.C."/>
            <person name="Coyne J.A."/>
            <person name="Daub J."/>
            <person name="David R.G."/>
            <person name="Delcher A.L."/>
            <person name="Delehaunty K."/>
            <person name="Do C.B."/>
            <person name="Ebling H."/>
            <person name="Edwards K."/>
            <person name="Eickbush T."/>
            <person name="Evans J.D."/>
            <person name="Filipski A."/>
            <person name="Findeiss S."/>
            <person name="Freyhult E."/>
            <person name="Fulton L."/>
            <person name="Fulton R."/>
            <person name="Garcia A.C."/>
            <person name="Gardiner A."/>
            <person name="Garfield D.A."/>
            <person name="Garvin B.E."/>
            <person name="Gibson G."/>
            <person name="Gilbert D."/>
            <person name="Gnerre S."/>
            <person name="Godfrey J."/>
            <person name="Good R."/>
            <person name="Gotea V."/>
            <person name="Gravely B."/>
            <person name="Greenberg A.J."/>
            <person name="Griffiths-Jones S."/>
            <person name="Gross S."/>
            <person name="Guigo R."/>
            <person name="Gustafson E.A."/>
            <person name="Haerty W."/>
            <person name="Hahn M.W."/>
            <person name="Halligan D.L."/>
            <person name="Halpern A.L."/>
            <person name="Halter G.M."/>
            <person name="Han M.V."/>
            <person name="Heger A."/>
            <person name="Hillier L."/>
            <person name="Hinrichs A.S."/>
            <person name="Holmes I."/>
            <person name="Hoskins R.A."/>
            <person name="Hubisz M.J."/>
            <person name="Hultmark D."/>
            <person name="Huntley M.A."/>
            <person name="Jaffe D.B."/>
            <person name="Jagadeeshan S."/>
            <person name="Jeck W.R."/>
            <person name="Johnson J."/>
            <person name="Jones C.D."/>
            <person name="Jordan W.C."/>
            <person name="Karpen G.H."/>
            <person name="Kataoka E."/>
            <person name="Keightley P.D."/>
            <person name="Kheradpour P."/>
            <person name="Kirkness E.F."/>
            <person name="Koerich L.B."/>
            <person name="Kristiansen K."/>
            <person name="Kudrna D."/>
            <person name="Kulathinal R.J."/>
            <person name="Kumar S."/>
            <person name="Kwok R."/>
            <person name="Lander E."/>
            <person name="Langley C.H."/>
            <person name="Lapoint R."/>
            <person name="Lazzaro B.P."/>
            <person name="Lee S.J."/>
            <person name="Levesque L."/>
            <person name="Li R."/>
            <person name="Lin C.F."/>
            <person name="Lin M.F."/>
            <person name="Lindblad-Toh K."/>
            <person name="Llopart A."/>
            <person name="Long M."/>
            <person name="Low L."/>
            <person name="Lozovsky E."/>
            <person name="Lu J."/>
            <person name="Luo M."/>
            <person name="Machado C.A."/>
            <person name="Makalowski W."/>
            <person name="Marzo M."/>
            <person name="Matsuda M."/>
            <person name="Matzkin L."/>
            <person name="McAllister B."/>
            <person name="McBride C.S."/>
            <person name="McKernan B."/>
            <person name="McKernan K."/>
            <person name="Mendez-Lago M."/>
            <person name="Minx P."/>
            <person name="Mollenhauer M.U."/>
            <person name="Montooth K."/>
            <person name="Mount S.M."/>
            <person name="Mu X."/>
            <person name="Myers E."/>
            <person name="Negre B."/>
            <person name="Newfeld S."/>
            <person name="Nielsen R."/>
            <person name="Noor M.A."/>
            <person name="O'Grady P."/>
            <person name="Pachter L."/>
            <person name="Papaceit M."/>
            <person name="Parisi M.J."/>
            <person name="Parisi M."/>
            <person name="Parts L."/>
            <person name="Pedersen J.S."/>
            <person name="Pesole G."/>
            <person name="Phillippy A.M."/>
            <person name="Ponting C.P."/>
            <person name="Pop M."/>
            <person name="Porcelli D."/>
            <person name="Powell J.R."/>
            <person name="Prohaska S."/>
            <person name="Pruitt K."/>
            <person name="Puig M."/>
            <person name="Quesneville H."/>
            <person name="Ram K.R."/>
            <person name="Rand D."/>
            <person name="Rasmussen M.D."/>
            <person name="Reed L.K."/>
            <person name="Reenan R."/>
            <person name="Reily A."/>
            <person name="Remington K.A."/>
            <person name="Rieger T.T."/>
            <person name="Ritchie M.G."/>
            <person name="Robin C."/>
            <person name="Rogers Y.H."/>
            <person name="Rohde C."/>
            <person name="Rozas J."/>
            <person name="Rubenfield M.J."/>
            <person name="Ruiz A."/>
            <person name="Russo S."/>
            <person name="Salzberg S.L."/>
            <person name="Sanchez-Gracia A."/>
            <person name="Saranga D.J."/>
            <person name="Sato H."/>
            <person name="Schaeffer S.W."/>
            <person name="Schatz M.C."/>
            <person name="Schlenke T."/>
            <person name="Schwartz R."/>
            <person name="Segarra C."/>
            <person name="Singh R.S."/>
            <person name="Sirot L."/>
            <person name="Sirota M."/>
            <person name="Sisneros N.B."/>
            <person name="Smith C.D."/>
            <person name="Smith T.F."/>
            <person name="Spieth J."/>
            <person name="Stage D.E."/>
            <person name="Stark A."/>
            <person name="Stephan W."/>
            <person name="Strausberg R.L."/>
            <person name="Strempel S."/>
            <person name="Sturgill D."/>
            <person name="Sutton G."/>
            <person name="Sutton G.G."/>
            <person name="Tao W."/>
            <person name="Teichmann S."/>
            <person name="Tobari Y.N."/>
            <person name="Tomimura Y."/>
            <person name="Tsolas J.M."/>
            <person name="Valente V.L."/>
            <person name="Venter E."/>
            <person name="Venter J.C."/>
            <person name="Vicario S."/>
            <person name="Vieira F.G."/>
            <person name="Vilella A.J."/>
            <person name="Villasante A."/>
            <person name="Walenz B."/>
            <person name="Wang J."/>
            <person name="Wasserman M."/>
            <person name="Watts T."/>
            <person name="Wilson D."/>
            <person name="Wilson R.K."/>
            <person name="Wing R.A."/>
            <person name="Wolfner M.F."/>
            <person name="Wong A."/>
            <person name="Wong G.K."/>
            <person name="Wu C.I."/>
            <person name="Wu G."/>
            <person name="Yamamoto D."/>
            <person name="Yang H.P."/>
            <person name="Yang S.P."/>
            <person name="Yorke J.A."/>
            <person name="Yoshida K."/>
            <person name="Zdobnov E."/>
            <person name="Zhang P."/>
            <person name="Zhang Y."/>
            <person name="Zimin A.V."/>
            <person name="Baldwin J."/>
            <person name="Abdouelleil A."/>
            <person name="Abdulkadir J."/>
            <person name="Abebe A."/>
            <person name="Abera B."/>
            <person name="Abreu J."/>
            <person name="Acer S.C."/>
            <person name="Aftuck L."/>
            <person name="Alexander A."/>
            <person name="An P."/>
            <person name="Anderson E."/>
            <person name="Anderson S."/>
            <person name="Arachi H."/>
            <person name="Azer M."/>
            <person name="Bachantsang P."/>
            <person name="Barry A."/>
            <person name="Bayul T."/>
            <person name="Berlin A."/>
            <person name="Bessette D."/>
            <person name="Bloom T."/>
            <person name="Blye J."/>
            <person name="Boguslavskiy L."/>
            <person name="Bonnet C."/>
            <person name="Boukhgalter B."/>
            <person name="Bourzgui I."/>
            <person name="Brown A."/>
            <person name="Cahill P."/>
            <person name="Channer S."/>
            <person name="Cheshatsang Y."/>
            <person name="Chuda L."/>
            <person name="Citroen M."/>
            <person name="Collymore A."/>
            <person name="Cooke P."/>
            <person name="Costello M."/>
            <person name="D'Aco K."/>
            <person name="Daza R."/>
            <person name="De Haan G."/>
            <person name="DeGray S."/>
            <person name="DeMaso C."/>
            <person name="Dhargay N."/>
            <person name="Dooley K."/>
            <person name="Dooley E."/>
            <person name="Doricent M."/>
            <person name="Dorje P."/>
            <person name="Dorjee K."/>
            <person name="Dupes A."/>
            <person name="Elong R."/>
            <person name="Falk J."/>
            <person name="Farina A."/>
            <person name="Faro S."/>
            <person name="Ferguson D."/>
            <person name="Fisher S."/>
            <person name="Foley C.D."/>
            <person name="Franke A."/>
            <person name="Friedrich D."/>
            <person name="Gadbois L."/>
            <person name="Gearin G."/>
            <person name="Gearin C.R."/>
            <person name="Giannoukos G."/>
            <person name="Goode T."/>
            <person name="Graham J."/>
            <person name="Grandbois E."/>
            <person name="Grewal S."/>
            <person name="Gyaltsen K."/>
            <person name="Hafez N."/>
            <person name="Hagos B."/>
            <person name="Hall J."/>
            <person name="Henson C."/>
            <person name="Hollinger A."/>
            <person name="Honan T."/>
            <person name="Huard M.D."/>
            <person name="Hughes L."/>
            <person name="Hurhula B."/>
            <person name="Husby M.E."/>
            <person name="Kamat A."/>
            <person name="Kanga B."/>
            <person name="Kashin S."/>
            <person name="Khazanovich D."/>
            <person name="Kisner P."/>
            <person name="Lance K."/>
            <person name="Lara M."/>
            <person name="Lee W."/>
            <person name="Lennon N."/>
            <person name="Letendre F."/>
            <person name="LeVine R."/>
            <person name="Lipovsky A."/>
            <person name="Liu X."/>
            <person name="Liu J."/>
            <person name="Liu S."/>
            <person name="Lokyitsang T."/>
            <person name="Lokyitsang Y."/>
            <person name="Lubonja R."/>
            <person name="Lui A."/>
            <person name="MacDonald P."/>
            <person name="Magnisalis V."/>
            <person name="Maru K."/>
            <person name="Matthews C."/>
            <person name="McCusker W."/>
            <person name="McDonough S."/>
            <person name="Mehta T."/>
            <person name="Meldrim J."/>
            <person name="Meneus L."/>
            <person name="Mihai O."/>
            <person name="Mihalev A."/>
            <person name="Mihova T."/>
            <person name="Mittelman R."/>
            <person name="Mlenga V."/>
            <person name="Montmayeur A."/>
            <person name="Mulrain L."/>
            <person name="Navidi A."/>
            <person name="Naylor J."/>
            <person name="Negash T."/>
            <person name="Nguyen T."/>
            <person name="Nguyen N."/>
            <person name="Nicol R."/>
            <person name="Norbu C."/>
            <person name="Norbu N."/>
            <person name="Novod N."/>
            <person name="O'Neill B."/>
            <person name="Osman S."/>
            <person name="Markiewicz E."/>
            <person name="Oyono O.L."/>
            <person name="Patti C."/>
            <person name="Phunkhang P."/>
            <person name="Pierre F."/>
            <person name="Priest M."/>
            <person name="Raghuraman S."/>
            <person name="Rege F."/>
            <person name="Reyes R."/>
            <person name="Rise C."/>
            <person name="Rogov P."/>
            <person name="Ross K."/>
            <person name="Ryan E."/>
            <person name="Settipalli S."/>
            <person name="Shea T."/>
            <person name="Sherpa N."/>
            <person name="Shi L."/>
            <person name="Shih D."/>
            <person name="Sparrow T."/>
            <person name="Spaulding J."/>
            <person name="Stalker J."/>
            <person name="Stange-Thomann N."/>
            <person name="Stavropoulos S."/>
            <person name="Stone C."/>
            <person name="Strader C."/>
            <person name="Tesfaye S."/>
            <person name="Thomson T."/>
            <person name="Thoulutsang Y."/>
            <person name="Thoulutsang D."/>
            <person name="Topham K."/>
            <person name="Topping I."/>
            <person name="Tsamla T."/>
            <person name="Vassiliev H."/>
            <person name="Vo A."/>
            <person name="Wangchuk T."/>
            <person name="Wangdi T."/>
            <person name="Weiand M."/>
            <person name="Wilkinson J."/>
            <person name="Wilson A."/>
            <person name="Yadav S."/>
            <person name="Young G."/>
            <person name="Yu Q."/>
            <person name="Zembek L."/>
            <person name="Zhong D."/>
            <person name="Zimmer A."/>
            <person name="Zwirko Z."/>
            <person name="Jaffe D.B."/>
            <person name="Alvarez P."/>
            <person name="Brockman W."/>
            <person name="Butler J."/>
            <person name="Chin C."/>
            <person name="Gnerre S."/>
            <person name="Grabherr M."/>
            <person name="Kleber M."/>
            <person name="Mauceli E."/>
            <person name="MacCallum I."/>
        </authorList>
    </citation>
    <scope>NUCLEOTIDE SEQUENCE [LARGE SCALE GENOMIC DNA]</scope>
    <source>
        <strain evidence="12">MSH-3 / Tucson 14011-0111.49</strain>
    </source>
</reference>
<dbReference type="InterPro" id="IPR034294">
    <property type="entry name" value="Aquaporin_transptr"/>
</dbReference>
<dbReference type="PRINTS" id="PR00783">
    <property type="entry name" value="MINTRINSICP"/>
</dbReference>
<dbReference type="InterPro" id="IPR000425">
    <property type="entry name" value="MIP"/>
</dbReference>
<evidence type="ECO:0000256" key="2">
    <source>
        <dbReference type="ARBA" id="ARBA00006175"/>
    </source>
</evidence>
<comment type="similarity">
    <text evidence="2 9">Belongs to the MIP/aquaporin (TC 1.A.8) family.</text>
</comment>
<organism evidence="12">
    <name type="scientific">Drosophila persimilis</name>
    <name type="common">Fruit fly</name>
    <dbReference type="NCBI Taxonomy" id="7234"/>
    <lineage>
        <taxon>Eukaryota</taxon>
        <taxon>Metazoa</taxon>
        <taxon>Ecdysozoa</taxon>
        <taxon>Arthropoda</taxon>
        <taxon>Hexapoda</taxon>
        <taxon>Insecta</taxon>
        <taxon>Pterygota</taxon>
        <taxon>Neoptera</taxon>
        <taxon>Endopterygota</taxon>
        <taxon>Diptera</taxon>
        <taxon>Brachycera</taxon>
        <taxon>Muscomorpha</taxon>
        <taxon>Ephydroidea</taxon>
        <taxon>Drosophilidae</taxon>
        <taxon>Drosophila</taxon>
        <taxon>Sophophora</taxon>
    </lineage>
</organism>
<evidence type="ECO:0000313" key="12">
    <source>
        <dbReference type="Proteomes" id="UP000008744"/>
    </source>
</evidence>
<dbReference type="eggNOG" id="KOG0223">
    <property type="taxonomic scope" value="Eukaryota"/>
</dbReference>
<evidence type="ECO:0000256" key="8">
    <source>
        <dbReference type="ARBA" id="ARBA00023136"/>
    </source>
</evidence>
<dbReference type="STRING" id="7234.B4GAN1"/>
<evidence type="ECO:0000256" key="4">
    <source>
        <dbReference type="ARBA" id="ARBA00022448"/>
    </source>
</evidence>
<dbReference type="OrthoDB" id="3222at2759"/>
<sequence>MVEKTEMWKFLGVADITENKNIWRMLLGELLGTFFLIAIGVGSTTSGSVPQIAFTFGLTVATLAQAWGHLQRLVNIKPGPVTLGAFLVVGEISILKAAFYIIVQLVGAIAGAAIIKVALDGVVAAAWAYPCMIRP</sequence>
<dbReference type="GO" id="GO:0005886">
    <property type="term" value="C:plasma membrane"/>
    <property type="evidence" value="ECO:0007669"/>
    <property type="project" value="TreeGrafter"/>
</dbReference>
<evidence type="ECO:0000256" key="6">
    <source>
        <dbReference type="ARBA" id="ARBA00022737"/>
    </source>
</evidence>
<comment type="subunit">
    <text evidence="3">Homotetramer.</text>
</comment>
<dbReference type="GO" id="GO:0015267">
    <property type="term" value="F:channel activity"/>
    <property type="evidence" value="ECO:0007669"/>
    <property type="project" value="InterPro"/>
</dbReference>
<dbReference type="PhylomeDB" id="B4GAN1"/>
<dbReference type="Proteomes" id="UP000008744">
    <property type="component" value="Unassembled WGS sequence"/>
</dbReference>
<comment type="subcellular location">
    <subcellularLocation>
        <location evidence="1">Membrane</location>
        <topology evidence="1">Multi-pass membrane protein</topology>
    </subcellularLocation>
</comment>
<evidence type="ECO:0000256" key="9">
    <source>
        <dbReference type="RuleBase" id="RU000477"/>
    </source>
</evidence>